<gene>
    <name evidence="10" type="ORF">DPX39_060085400</name>
</gene>
<dbReference type="InterPro" id="IPR025932">
    <property type="entry name" value="Trypano_VSG_B_N_dom"/>
</dbReference>
<evidence type="ECO:0000313" key="10">
    <source>
        <dbReference type="EMBL" id="RHW72169.1"/>
    </source>
</evidence>
<dbReference type="GO" id="GO:0098552">
    <property type="term" value="C:side of membrane"/>
    <property type="evidence" value="ECO:0007669"/>
    <property type="project" value="UniProtKB-KW"/>
</dbReference>
<evidence type="ECO:0000256" key="7">
    <source>
        <dbReference type="ARBA" id="ARBA00023180"/>
    </source>
</evidence>
<evidence type="ECO:0000259" key="9">
    <source>
        <dbReference type="Pfam" id="PF13206"/>
    </source>
</evidence>
<organism evidence="10 11">
    <name type="scientific">Trypanosoma brucei equiperdum</name>
    <dbReference type="NCBI Taxonomy" id="630700"/>
    <lineage>
        <taxon>Eukaryota</taxon>
        <taxon>Discoba</taxon>
        <taxon>Euglenozoa</taxon>
        <taxon>Kinetoplastea</taxon>
        <taxon>Metakinetoplastina</taxon>
        <taxon>Trypanosomatida</taxon>
        <taxon>Trypanosomatidae</taxon>
        <taxon>Trypanosoma</taxon>
    </lineage>
</organism>
<comment type="caution">
    <text evidence="10">The sequence shown here is derived from an EMBL/GenBank/DDBJ whole genome shotgun (WGS) entry which is preliminary data.</text>
</comment>
<dbReference type="Proteomes" id="UP000266743">
    <property type="component" value="Chromosome 6"/>
</dbReference>
<dbReference type="GO" id="GO:0005886">
    <property type="term" value="C:plasma membrane"/>
    <property type="evidence" value="ECO:0007669"/>
    <property type="project" value="UniProtKB-SubCell"/>
</dbReference>
<reference evidence="10 11" key="1">
    <citation type="submission" date="2018-09" db="EMBL/GenBank/DDBJ databases">
        <title>whole genome sequence of T. equiperdum IVM-t1 strain.</title>
        <authorList>
            <person name="Suganuma K."/>
        </authorList>
    </citation>
    <scope>NUCLEOTIDE SEQUENCE [LARGE SCALE GENOMIC DNA]</scope>
    <source>
        <strain evidence="10 11">IVM-t1</strain>
    </source>
</reference>
<keyword evidence="4" id="KW-0336">GPI-anchor</keyword>
<feature type="domain" description="Trypanosome variant surface glycoprotein B-type N-terminal" evidence="9">
    <location>
        <begin position="9"/>
        <end position="158"/>
    </location>
</feature>
<evidence type="ECO:0000313" key="11">
    <source>
        <dbReference type="Proteomes" id="UP000266743"/>
    </source>
</evidence>
<evidence type="ECO:0000256" key="2">
    <source>
        <dbReference type="ARBA" id="ARBA00004609"/>
    </source>
</evidence>
<comment type="function">
    <text evidence="1">VSG forms a coat on the surface of the parasite. The trypanosome evades the immune response of the host by expressing a series of antigenically distinct VSGs from an estimated 1000 VSG genes.</text>
</comment>
<evidence type="ECO:0000256" key="6">
    <source>
        <dbReference type="ARBA" id="ARBA00023136"/>
    </source>
</evidence>
<proteinExistence type="predicted"/>
<dbReference type="AlphaFoldDB" id="A0A3L6L6A0"/>
<name>A0A3L6L6A0_9TRYP</name>
<keyword evidence="8" id="KW-0449">Lipoprotein</keyword>
<evidence type="ECO:0000256" key="4">
    <source>
        <dbReference type="ARBA" id="ARBA00022622"/>
    </source>
</evidence>
<evidence type="ECO:0000256" key="8">
    <source>
        <dbReference type="ARBA" id="ARBA00023288"/>
    </source>
</evidence>
<dbReference type="EMBL" id="QSBY01000006">
    <property type="protein sequence ID" value="RHW72169.1"/>
    <property type="molecule type" value="Genomic_DNA"/>
</dbReference>
<keyword evidence="5" id="KW-0732">Signal</keyword>
<protein>
    <submittedName>
        <fullName evidence="10">Trypanosomal VSG domain containing protein</fullName>
    </submittedName>
</protein>
<evidence type="ECO:0000256" key="1">
    <source>
        <dbReference type="ARBA" id="ARBA00002523"/>
    </source>
</evidence>
<keyword evidence="3" id="KW-1003">Cell membrane</keyword>
<keyword evidence="7" id="KW-0325">Glycoprotein</keyword>
<comment type="subcellular location">
    <subcellularLocation>
        <location evidence="2">Cell membrane</location>
        <topology evidence="2">Lipid-anchor</topology>
        <topology evidence="2">GPI-anchor</topology>
    </subcellularLocation>
</comment>
<evidence type="ECO:0000256" key="3">
    <source>
        <dbReference type="ARBA" id="ARBA00022475"/>
    </source>
</evidence>
<accession>A0A3L6L6A0</accession>
<keyword evidence="6" id="KW-0472">Membrane</keyword>
<dbReference type="Pfam" id="PF13206">
    <property type="entry name" value="VSG_B"/>
    <property type="match status" value="1"/>
</dbReference>
<evidence type="ECO:0000256" key="5">
    <source>
        <dbReference type="ARBA" id="ARBA00022729"/>
    </source>
</evidence>
<sequence length="162" mass="16956">MLDAINGTTRALTSLLQTNDVNAAASEQATIPKLANQAIYGDVSPAPSFQLKKANSNRETTCGQRTQAAGTAAGDILAADLICICASDGSQTGNTGYYGSNHGQVTFTGANADQNTAWTAIKTNCGHRKGTTNKPAAHLRKLADDVYKALQEPKATTAKWDI</sequence>